<dbReference type="EMBL" id="KB096183">
    <property type="protein sequence ID" value="ESO07751.1"/>
    <property type="molecule type" value="Genomic_DNA"/>
</dbReference>
<name>T1G2B1_HELRO</name>
<reference evidence="7" key="3">
    <citation type="submission" date="2015-06" db="UniProtKB">
        <authorList>
            <consortium name="EnsemblMetazoa"/>
        </authorList>
    </citation>
    <scope>IDENTIFICATION</scope>
</reference>
<evidence type="ECO:0000256" key="1">
    <source>
        <dbReference type="ARBA" id="ARBA00022723"/>
    </source>
</evidence>
<dbReference type="CTD" id="20215209"/>
<evidence type="ECO:0000256" key="2">
    <source>
        <dbReference type="ARBA" id="ARBA00022833"/>
    </source>
</evidence>
<dbReference type="FunFam" id="2.10.110.10:FF:000069">
    <property type="entry name" value="Uncharacterized protein, isoform Z"/>
    <property type="match status" value="1"/>
</dbReference>
<dbReference type="SMART" id="SM00132">
    <property type="entry name" value="LIM"/>
    <property type="match status" value="3"/>
</dbReference>
<proteinExistence type="predicted"/>
<dbReference type="Gene3D" id="2.10.110.10">
    <property type="entry name" value="Cysteine Rich Protein"/>
    <property type="match status" value="3"/>
</dbReference>
<dbReference type="OMA" id="CEARYCK"/>
<reference evidence="6 8" key="2">
    <citation type="journal article" date="2013" name="Nature">
        <title>Insights into bilaterian evolution from three spiralian genomes.</title>
        <authorList>
            <person name="Simakov O."/>
            <person name="Marletaz F."/>
            <person name="Cho S.J."/>
            <person name="Edsinger-Gonzales E."/>
            <person name="Havlak P."/>
            <person name="Hellsten U."/>
            <person name="Kuo D.H."/>
            <person name="Larsson T."/>
            <person name="Lv J."/>
            <person name="Arendt D."/>
            <person name="Savage R."/>
            <person name="Osoegawa K."/>
            <person name="de Jong P."/>
            <person name="Grimwood J."/>
            <person name="Chapman J.A."/>
            <person name="Shapiro H."/>
            <person name="Aerts A."/>
            <person name="Otillar R.P."/>
            <person name="Terry A.Y."/>
            <person name="Boore J.L."/>
            <person name="Grigoriev I.V."/>
            <person name="Lindberg D.R."/>
            <person name="Seaver E.C."/>
            <person name="Weisblat D.A."/>
            <person name="Putnam N.H."/>
            <person name="Rokhsar D.S."/>
        </authorList>
    </citation>
    <scope>NUCLEOTIDE SEQUENCE</scope>
</reference>
<dbReference type="HOGENOM" id="CLU_001357_4_2_1"/>
<dbReference type="PANTHER" id="PTHR24214">
    <property type="entry name" value="PDZ AND LIM DOMAIN PROTEIN ZASP"/>
    <property type="match status" value="1"/>
</dbReference>
<reference evidence="8" key="1">
    <citation type="submission" date="2012-12" db="EMBL/GenBank/DDBJ databases">
        <authorList>
            <person name="Hellsten U."/>
            <person name="Grimwood J."/>
            <person name="Chapman J.A."/>
            <person name="Shapiro H."/>
            <person name="Aerts A."/>
            <person name="Otillar R.P."/>
            <person name="Terry A.Y."/>
            <person name="Boore J.L."/>
            <person name="Simakov O."/>
            <person name="Marletaz F."/>
            <person name="Cho S.-J."/>
            <person name="Edsinger-Gonzales E."/>
            <person name="Havlak P."/>
            <person name="Kuo D.-H."/>
            <person name="Larsson T."/>
            <person name="Lv J."/>
            <person name="Arendt D."/>
            <person name="Savage R."/>
            <person name="Osoegawa K."/>
            <person name="de Jong P."/>
            <person name="Lindberg D.R."/>
            <person name="Seaver E.C."/>
            <person name="Weisblat D.A."/>
            <person name="Putnam N.H."/>
            <person name="Grigoriev I.V."/>
            <person name="Rokhsar D.S."/>
        </authorList>
    </citation>
    <scope>NUCLEOTIDE SEQUENCE</scope>
</reference>
<accession>T1G2B1</accession>
<dbReference type="AlphaFoldDB" id="T1G2B1"/>
<gene>
    <name evidence="7" type="primary">20215209</name>
    <name evidence="6" type="ORF">HELRODRAFT_75838</name>
</gene>
<dbReference type="eggNOG" id="KOG1703">
    <property type="taxonomic scope" value="Eukaryota"/>
</dbReference>
<dbReference type="Pfam" id="PF00412">
    <property type="entry name" value="LIM"/>
    <property type="match status" value="3"/>
</dbReference>
<dbReference type="GeneID" id="20215209"/>
<dbReference type="STRING" id="6412.T1G2B1"/>
<dbReference type="PANTHER" id="PTHR24214:SF38">
    <property type="entry name" value="PDZ AND LIM DOMAIN PROTEIN ZASP-RELATED"/>
    <property type="match status" value="1"/>
</dbReference>
<dbReference type="InterPro" id="IPR001781">
    <property type="entry name" value="Znf_LIM"/>
</dbReference>
<dbReference type="PROSITE" id="PS50023">
    <property type="entry name" value="LIM_DOMAIN_2"/>
    <property type="match status" value="2"/>
</dbReference>
<evidence type="ECO:0000256" key="4">
    <source>
        <dbReference type="PROSITE-ProRule" id="PRU00125"/>
    </source>
</evidence>
<dbReference type="OrthoDB" id="5911912at2759"/>
<feature type="domain" description="LIM zinc-binding" evidence="5">
    <location>
        <begin position="64"/>
        <end position="123"/>
    </location>
</feature>
<evidence type="ECO:0000256" key="3">
    <source>
        <dbReference type="ARBA" id="ARBA00023038"/>
    </source>
</evidence>
<dbReference type="GO" id="GO:0046872">
    <property type="term" value="F:metal ion binding"/>
    <property type="evidence" value="ECO:0007669"/>
    <property type="project" value="UniProtKB-KW"/>
</dbReference>
<dbReference type="EnsemblMetazoa" id="HelroT75838">
    <property type="protein sequence ID" value="HelroP75838"/>
    <property type="gene ID" value="HelroG75838"/>
</dbReference>
<dbReference type="KEGG" id="hro:HELRODRAFT_75838"/>
<dbReference type="PROSITE" id="PS00478">
    <property type="entry name" value="LIM_DOMAIN_1"/>
    <property type="match status" value="2"/>
</dbReference>
<keyword evidence="1 4" id="KW-0479">Metal-binding</keyword>
<evidence type="ECO:0000313" key="6">
    <source>
        <dbReference type="EMBL" id="ESO07751.1"/>
    </source>
</evidence>
<evidence type="ECO:0000313" key="8">
    <source>
        <dbReference type="Proteomes" id="UP000015101"/>
    </source>
</evidence>
<dbReference type="FunFam" id="2.10.110.10:FF:000010">
    <property type="entry name" value="PDZ and LIM domain protein 5"/>
    <property type="match status" value="1"/>
</dbReference>
<feature type="domain" description="LIM zinc-binding" evidence="5">
    <location>
        <begin position="124"/>
        <end position="181"/>
    </location>
</feature>
<keyword evidence="2 4" id="KW-0862">Zinc</keyword>
<organism evidence="7 8">
    <name type="scientific">Helobdella robusta</name>
    <name type="common">Californian leech</name>
    <dbReference type="NCBI Taxonomy" id="6412"/>
    <lineage>
        <taxon>Eukaryota</taxon>
        <taxon>Metazoa</taxon>
        <taxon>Spiralia</taxon>
        <taxon>Lophotrochozoa</taxon>
        <taxon>Annelida</taxon>
        <taxon>Clitellata</taxon>
        <taxon>Hirudinea</taxon>
        <taxon>Rhynchobdellida</taxon>
        <taxon>Glossiphoniidae</taxon>
        <taxon>Helobdella</taxon>
    </lineage>
</organism>
<dbReference type="FunFam" id="2.10.110.10:FF:000020">
    <property type="entry name" value="PDZ and LIM domain protein 5"/>
    <property type="match status" value="1"/>
</dbReference>
<dbReference type="Proteomes" id="UP000015101">
    <property type="component" value="Unassembled WGS sequence"/>
</dbReference>
<keyword evidence="3 4" id="KW-0440">LIM domain</keyword>
<sequence length="181" mass="20401">KVPICNVCNSPVRGAYILAVNKIWCPDHFLCSNPNCRKPLSESGFVEENGQLFCKEDYEKFMAPRCSKCQRPIVGNTVKALKSTYHPECFTCKQCNQPIMGGSFHLHEGEIYCDRDFTAIFSTKCIGCNFAIEVGDNWIEAAGTNWHGECFNCQVCKVNLQNIGFVQKNGQFLCRDHARSV</sequence>
<evidence type="ECO:0000259" key="5">
    <source>
        <dbReference type="PROSITE" id="PS50023"/>
    </source>
</evidence>
<keyword evidence="8" id="KW-1185">Reference proteome</keyword>
<dbReference type="InterPro" id="IPR050604">
    <property type="entry name" value="PDZ-LIM_domain"/>
</dbReference>
<evidence type="ECO:0000313" key="7">
    <source>
        <dbReference type="EnsemblMetazoa" id="HelroP75838"/>
    </source>
</evidence>
<dbReference type="SUPFAM" id="SSF57716">
    <property type="entry name" value="Glucocorticoid receptor-like (DNA-binding domain)"/>
    <property type="match status" value="3"/>
</dbReference>
<dbReference type="RefSeq" id="XP_009014362.1">
    <property type="nucleotide sequence ID" value="XM_009016114.1"/>
</dbReference>
<protein>
    <recommendedName>
        <fullName evidence="5">LIM zinc-binding domain-containing protein</fullName>
    </recommendedName>
</protein>
<dbReference type="EMBL" id="AMQM01003514">
    <property type="status" value="NOT_ANNOTATED_CDS"/>
    <property type="molecule type" value="Genomic_DNA"/>
</dbReference>
<dbReference type="InParanoid" id="T1G2B1"/>